<keyword evidence="4" id="KW-1185">Reference proteome</keyword>
<evidence type="ECO:0000256" key="1">
    <source>
        <dbReference type="SAM" id="MobiDB-lite"/>
    </source>
</evidence>
<proteinExistence type="predicted"/>
<reference evidence="3" key="1">
    <citation type="submission" date="2021-03" db="EMBL/GenBank/DDBJ databases">
        <authorList>
            <person name="Tagirdzhanova G."/>
        </authorList>
    </citation>
    <scope>NUCLEOTIDE SEQUENCE</scope>
</reference>
<feature type="transmembrane region" description="Helical" evidence="2">
    <location>
        <begin position="201"/>
        <end position="225"/>
    </location>
</feature>
<evidence type="ECO:0000313" key="3">
    <source>
        <dbReference type="EMBL" id="CAF9912674.1"/>
    </source>
</evidence>
<evidence type="ECO:0000313" key="4">
    <source>
        <dbReference type="Proteomes" id="UP000664534"/>
    </source>
</evidence>
<keyword evidence="2" id="KW-1133">Transmembrane helix</keyword>
<keyword evidence="2" id="KW-0472">Membrane</keyword>
<keyword evidence="2" id="KW-0812">Transmembrane</keyword>
<dbReference type="OrthoDB" id="5427685at2759"/>
<comment type="caution">
    <text evidence="3">The sequence shown here is derived from an EMBL/GenBank/DDBJ whole genome shotgun (WGS) entry which is preliminary data.</text>
</comment>
<accession>A0A8H3EWH4</accession>
<dbReference type="AlphaFoldDB" id="A0A8H3EWH4"/>
<evidence type="ECO:0000256" key="2">
    <source>
        <dbReference type="SAM" id="Phobius"/>
    </source>
</evidence>
<name>A0A8H3EWH4_9LECA</name>
<sequence>MNALAGNFTYPPPNSNLQFDYEDSVVTSWVTDDSYATECVLSLWYWLLNGQSNWTRSVIEAVPANASKSIALDVGPTSDFLAQFNINYNYSNNGIQQKYVSPIFSVIHQGEISPVTWNQQALSTTSVESLTSSILQTASTDSSMTTSATTSASISIAASKTPSPTPHLAAASTDGSTTTSATTSASTSTGASKTDPNPPSAAMVGLGVGIALSITAMGVMGFLYWKKMKSDRRRSLEISQEPATLVTEEKLIGELDARQRHPELSAGRLGVELDGSPSTL</sequence>
<feature type="compositionally biased region" description="Low complexity" evidence="1">
    <location>
        <begin position="169"/>
        <end position="195"/>
    </location>
</feature>
<protein>
    <submittedName>
        <fullName evidence="3">Uncharacterized protein</fullName>
    </submittedName>
</protein>
<feature type="region of interest" description="Disordered" evidence="1">
    <location>
        <begin position="157"/>
        <end position="200"/>
    </location>
</feature>
<dbReference type="Proteomes" id="UP000664534">
    <property type="component" value="Unassembled WGS sequence"/>
</dbReference>
<organism evidence="3 4">
    <name type="scientific">Imshaugia aleurites</name>
    <dbReference type="NCBI Taxonomy" id="172621"/>
    <lineage>
        <taxon>Eukaryota</taxon>
        <taxon>Fungi</taxon>
        <taxon>Dikarya</taxon>
        <taxon>Ascomycota</taxon>
        <taxon>Pezizomycotina</taxon>
        <taxon>Lecanoromycetes</taxon>
        <taxon>OSLEUM clade</taxon>
        <taxon>Lecanoromycetidae</taxon>
        <taxon>Lecanorales</taxon>
        <taxon>Lecanorineae</taxon>
        <taxon>Parmeliaceae</taxon>
        <taxon>Imshaugia</taxon>
    </lineage>
</organism>
<gene>
    <name evidence="3" type="ORF">IMSHALPRED_000382</name>
</gene>
<dbReference type="EMBL" id="CAJPDT010000010">
    <property type="protein sequence ID" value="CAF9912674.1"/>
    <property type="molecule type" value="Genomic_DNA"/>
</dbReference>